<evidence type="ECO:0000256" key="8">
    <source>
        <dbReference type="ARBA" id="ARBA00036943"/>
    </source>
</evidence>
<dbReference type="InterPro" id="IPR020103">
    <property type="entry name" value="PsdUridine_synth_cat_dom_sf"/>
</dbReference>
<proteinExistence type="inferred from homology"/>
<feature type="active site" description="Nucleophile" evidence="9">
    <location>
        <position position="127"/>
    </location>
</feature>
<evidence type="ECO:0000256" key="3">
    <source>
        <dbReference type="ARBA" id="ARBA00009375"/>
    </source>
</evidence>
<organism evidence="13 14">
    <name type="scientific">Dictyostelium purpureum</name>
    <name type="common">Slime mold</name>
    <dbReference type="NCBI Taxonomy" id="5786"/>
    <lineage>
        <taxon>Eukaryota</taxon>
        <taxon>Amoebozoa</taxon>
        <taxon>Evosea</taxon>
        <taxon>Eumycetozoa</taxon>
        <taxon>Dictyostelia</taxon>
        <taxon>Dictyosteliales</taxon>
        <taxon>Dictyosteliaceae</taxon>
        <taxon>Dictyostelium</taxon>
    </lineage>
</organism>
<keyword evidence="7" id="KW-0539">Nucleus</keyword>
<dbReference type="NCBIfam" id="TIGR00071">
    <property type="entry name" value="hisT_truA"/>
    <property type="match status" value="1"/>
</dbReference>
<keyword evidence="4" id="KW-0507">mRNA processing</keyword>
<evidence type="ECO:0000256" key="11">
    <source>
        <dbReference type="SAM" id="MobiDB-lite"/>
    </source>
</evidence>
<evidence type="ECO:0000256" key="2">
    <source>
        <dbReference type="ARBA" id="ARBA00004123"/>
    </source>
</evidence>
<dbReference type="KEGG" id="dpp:DICPUDRAFT_45589"/>
<evidence type="ECO:0000256" key="5">
    <source>
        <dbReference type="ARBA" id="ARBA00022694"/>
    </source>
</evidence>
<keyword evidence="5" id="KW-0819">tRNA processing</keyword>
<dbReference type="RefSeq" id="XP_003284595.1">
    <property type="nucleotide sequence ID" value="XM_003284547.1"/>
</dbReference>
<sequence>MEEDEEVDEEELDKRNQNQGEEILLTSQVVHGPTAKKGSHDRPQKLSKEQLTEIQNKTKLTTEASRKKKVAVLLGYLGKNYAGMQKNPGLRTIEEELEMAIFKAGGILPDNLYFQHKIDWVRCARTDKGVSALRNVVSLKMEVGPPELDEMVKALNKLLPEDIHVFKIMRVNNSFHAKNGVDARSYVYVCPTSAFEPKFATNKLVEPFKFTEETRETLNRVLSYYLGNHRFHNYTSRKESNDVSVFRKIIKFECSVPFILEGVEMVSINVIGESFMLHQIRKMIGCLMSFMRKGIFQDAQDKESAFDQIRKYIEATFYHQPLNLPVAPGAGLLLDHCIFRMWNEKYKDIHGELMVENDDVEQFRKVVFGEIASLEATKREFSEWIETKLDPHPLPYEILHKIIENPPPAPPKRPKQRDDKKFTRRERKEHMTNIKKFDKDTGNNEEKKDQDNTTEPSKEIKEQPKEETNASEN</sequence>
<feature type="domain" description="Pseudouridine synthase I TruA alpha/beta" evidence="12">
    <location>
        <begin position="223"/>
        <end position="339"/>
    </location>
</feature>
<protein>
    <recommendedName>
        <fullName evidence="12">Pseudouridine synthase I TruA alpha/beta domain-containing protein</fullName>
    </recommendedName>
</protein>
<dbReference type="GeneID" id="10506397"/>
<dbReference type="GO" id="GO:0003723">
    <property type="term" value="F:RNA binding"/>
    <property type="evidence" value="ECO:0007669"/>
    <property type="project" value="InterPro"/>
</dbReference>
<dbReference type="EMBL" id="GL870967">
    <property type="protein sequence ID" value="EGC38915.1"/>
    <property type="molecule type" value="Genomic_DNA"/>
</dbReference>
<dbReference type="AlphaFoldDB" id="F0ZAZ5"/>
<dbReference type="InterPro" id="IPR020094">
    <property type="entry name" value="TruA/RsuA/RluB/E/F_N"/>
</dbReference>
<dbReference type="PANTHER" id="PTHR11142:SF4">
    <property type="entry name" value="PSEUDOURIDYLATE SYNTHASE 1 HOMOLOG"/>
    <property type="match status" value="1"/>
</dbReference>
<comment type="catalytic activity">
    <reaction evidence="1">
        <text>a uridine in mRNA = a pseudouridine in mRNA</text>
        <dbReference type="Rhea" id="RHEA:56644"/>
        <dbReference type="Rhea" id="RHEA-COMP:14658"/>
        <dbReference type="Rhea" id="RHEA-COMP:14659"/>
        <dbReference type="ChEBI" id="CHEBI:65314"/>
        <dbReference type="ChEBI" id="CHEBI:65315"/>
    </reaction>
</comment>
<dbReference type="STRING" id="5786.F0ZAZ5"/>
<evidence type="ECO:0000256" key="7">
    <source>
        <dbReference type="ARBA" id="ARBA00023242"/>
    </source>
</evidence>
<feature type="region of interest" description="Disordered" evidence="11">
    <location>
        <begin position="402"/>
        <end position="473"/>
    </location>
</feature>
<accession>F0ZAZ5</accession>
<dbReference type="InterPro" id="IPR020097">
    <property type="entry name" value="PsdUridine_synth_TruA_a/b_dom"/>
</dbReference>
<dbReference type="CDD" id="cd02568">
    <property type="entry name" value="PseudoU_synth_PUS1_PUS2"/>
    <property type="match status" value="1"/>
</dbReference>
<dbReference type="FunFam" id="3.30.70.580:FF:000002">
    <property type="entry name" value="tRNA pseudouridine synthase"/>
    <property type="match status" value="1"/>
</dbReference>
<comment type="similarity">
    <text evidence="3">Belongs to the tRNA pseudouridine synthase TruA family.</text>
</comment>
<dbReference type="OMA" id="WEWIPVT"/>
<feature type="compositionally biased region" description="Polar residues" evidence="11">
    <location>
        <begin position="17"/>
        <end position="29"/>
    </location>
</feature>
<name>F0ZAZ5_DICPU</name>
<dbReference type="InterPro" id="IPR020095">
    <property type="entry name" value="PsdUridine_synth_TruA_C"/>
</dbReference>
<reference evidence="14" key="1">
    <citation type="journal article" date="2011" name="Genome Biol.">
        <title>Comparative genomics of the social amoebae Dictyostelium discoideum and Dictyostelium purpureum.</title>
        <authorList>
            <consortium name="US DOE Joint Genome Institute (JGI-PGF)"/>
            <person name="Sucgang R."/>
            <person name="Kuo A."/>
            <person name="Tian X."/>
            <person name="Salerno W."/>
            <person name="Parikh A."/>
            <person name="Feasley C.L."/>
            <person name="Dalin E."/>
            <person name="Tu H."/>
            <person name="Huang E."/>
            <person name="Barry K."/>
            <person name="Lindquist E."/>
            <person name="Shapiro H."/>
            <person name="Bruce D."/>
            <person name="Schmutz J."/>
            <person name="Salamov A."/>
            <person name="Fey P."/>
            <person name="Gaudet P."/>
            <person name="Anjard C."/>
            <person name="Babu M.M."/>
            <person name="Basu S."/>
            <person name="Bushmanova Y."/>
            <person name="van der Wel H."/>
            <person name="Katoh-Kurasawa M."/>
            <person name="Dinh C."/>
            <person name="Coutinho P.M."/>
            <person name="Saito T."/>
            <person name="Elias M."/>
            <person name="Schaap P."/>
            <person name="Kay R.R."/>
            <person name="Henrissat B."/>
            <person name="Eichinger L."/>
            <person name="Rivero F."/>
            <person name="Putnam N.H."/>
            <person name="West C.M."/>
            <person name="Loomis W.F."/>
            <person name="Chisholm R.L."/>
            <person name="Shaulsky G."/>
            <person name="Strassmann J.E."/>
            <person name="Queller D.C."/>
            <person name="Kuspa A."/>
            <person name="Grigoriev I.V."/>
        </authorList>
    </citation>
    <scope>NUCLEOTIDE SEQUENCE [LARGE SCALE GENOMIC DNA]</scope>
    <source>
        <strain evidence="14">QSDP1</strain>
    </source>
</reference>
<evidence type="ECO:0000259" key="12">
    <source>
        <dbReference type="Pfam" id="PF01416"/>
    </source>
</evidence>
<evidence type="ECO:0000256" key="9">
    <source>
        <dbReference type="PIRSR" id="PIRSR641708-1"/>
    </source>
</evidence>
<evidence type="ECO:0000313" key="13">
    <source>
        <dbReference type="EMBL" id="EGC38915.1"/>
    </source>
</evidence>
<dbReference type="GO" id="GO:0009982">
    <property type="term" value="F:pseudouridine synthase activity"/>
    <property type="evidence" value="ECO:0000318"/>
    <property type="project" value="GO_Central"/>
</dbReference>
<dbReference type="Pfam" id="PF01416">
    <property type="entry name" value="PseudoU_synth_1"/>
    <property type="match status" value="1"/>
</dbReference>
<feature type="compositionally biased region" description="Acidic residues" evidence="11">
    <location>
        <begin position="1"/>
        <end position="11"/>
    </location>
</feature>
<evidence type="ECO:0000256" key="6">
    <source>
        <dbReference type="ARBA" id="ARBA00023235"/>
    </source>
</evidence>
<feature type="compositionally biased region" description="Basic and acidic residues" evidence="11">
    <location>
        <begin position="416"/>
        <end position="473"/>
    </location>
</feature>
<feature type="region of interest" description="Disordered" evidence="11">
    <location>
        <begin position="1"/>
        <end position="47"/>
    </location>
</feature>
<dbReference type="FunFam" id="3.30.70.660:FF:000002">
    <property type="entry name" value="tRNA pseudouridine synthase"/>
    <property type="match status" value="1"/>
</dbReference>
<dbReference type="GO" id="GO:0005634">
    <property type="term" value="C:nucleus"/>
    <property type="evidence" value="ECO:0000318"/>
    <property type="project" value="GO_Central"/>
</dbReference>
<dbReference type="VEuPathDB" id="AmoebaDB:DICPUDRAFT_45589"/>
<feature type="binding site" evidence="10">
    <location>
        <position position="186"/>
    </location>
    <ligand>
        <name>substrate</name>
    </ligand>
</feature>
<comment type="catalytic activity">
    <reaction evidence="8">
        <text>a uridine in tRNA = a pseudouridine in tRNA</text>
        <dbReference type="Rhea" id="RHEA:54572"/>
        <dbReference type="Rhea" id="RHEA-COMP:13339"/>
        <dbReference type="Rhea" id="RHEA-COMP:13934"/>
        <dbReference type="ChEBI" id="CHEBI:65314"/>
        <dbReference type="ChEBI" id="CHEBI:65315"/>
    </reaction>
</comment>
<dbReference type="PANTHER" id="PTHR11142">
    <property type="entry name" value="PSEUDOURIDYLATE SYNTHASE"/>
    <property type="match status" value="1"/>
</dbReference>
<feature type="compositionally biased region" description="Basic and acidic residues" evidence="11">
    <location>
        <begin position="38"/>
        <end position="47"/>
    </location>
</feature>
<keyword evidence="14" id="KW-1185">Reference proteome</keyword>
<evidence type="ECO:0000256" key="10">
    <source>
        <dbReference type="PIRSR" id="PIRSR641708-2"/>
    </source>
</evidence>
<dbReference type="Gene3D" id="3.30.70.580">
    <property type="entry name" value="Pseudouridine synthase I, catalytic domain, N-terminal subdomain"/>
    <property type="match status" value="1"/>
</dbReference>
<evidence type="ECO:0000256" key="4">
    <source>
        <dbReference type="ARBA" id="ARBA00022664"/>
    </source>
</evidence>
<dbReference type="eggNOG" id="KOG2553">
    <property type="taxonomic scope" value="Eukaryota"/>
</dbReference>
<dbReference type="GO" id="GO:0031119">
    <property type="term" value="P:tRNA pseudouridine synthesis"/>
    <property type="evidence" value="ECO:0000318"/>
    <property type="project" value="GO_Central"/>
</dbReference>
<gene>
    <name evidence="13" type="ORF">DICPUDRAFT_45589</name>
</gene>
<dbReference type="Proteomes" id="UP000001064">
    <property type="component" value="Unassembled WGS sequence"/>
</dbReference>
<evidence type="ECO:0000256" key="1">
    <source>
        <dbReference type="ARBA" id="ARBA00001166"/>
    </source>
</evidence>
<dbReference type="OrthoDB" id="10256309at2759"/>
<dbReference type="GO" id="GO:1990481">
    <property type="term" value="P:mRNA pseudouridine synthesis"/>
    <property type="evidence" value="ECO:0000318"/>
    <property type="project" value="GO_Central"/>
</dbReference>
<dbReference type="InParanoid" id="F0ZAZ5"/>
<evidence type="ECO:0000313" key="14">
    <source>
        <dbReference type="Proteomes" id="UP000001064"/>
    </source>
</evidence>
<dbReference type="GO" id="GO:0006397">
    <property type="term" value="P:mRNA processing"/>
    <property type="evidence" value="ECO:0007669"/>
    <property type="project" value="UniProtKB-KW"/>
</dbReference>
<comment type="subcellular location">
    <subcellularLocation>
        <location evidence="2">Nucleus</location>
    </subcellularLocation>
</comment>
<keyword evidence="6" id="KW-0413">Isomerase</keyword>
<dbReference type="SUPFAM" id="SSF55120">
    <property type="entry name" value="Pseudouridine synthase"/>
    <property type="match status" value="1"/>
</dbReference>
<dbReference type="Gene3D" id="3.30.70.660">
    <property type="entry name" value="Pseudouridine synthase I, catalytic domain, C-terminal subdomain"/>
    <property type="match status" value="1"/>
</dbReference>
<dbReference type="InterPro" id="IPR001406">
    <property type="entry name" value="PsdUridine_synth_TruA"/>
</dbReference>
<dbReference type="InterPro" id="IPR041708">
    <property type="entry name" value="PUS1/PUS2-like"/>
</dbReference>
<dbReference type="FunCoup" id="F0ZAZ5">
    <property type="interactions" value="628"/>
</dbReference>